<comment type="caution">
    <text evidence="2">The sequence shown here is derived from an EMBL/GenBank/DDBJ whole genome shotgun (WGS) entry which is preliminary data.</text>
</comment>
<gene>
    <name evidence="2" type="ORF">JYZ213_LOCUS3093</name>
    <name evidence="3" type="ORF">OXD698_LOCUS10366</name>
</gene>
<feature type="compositionally biased region" description="Basic residues" evidence="1">
    <location>
        <begin position="280"/>
        <end position="289"/>
    </location>
</feature>
<feature type="region of interest" description="Disordered" evidence="1">
    <location>
        <begin position="274"/>
        <end position="295"/>
    </location>
</feature>
<dbReference type="EMBL" id="CAJNOG010000016">
    <property type="protein sequence ID" value="CAF0761572.1"/>
    <property type="molecule type" value="Genomic_DNA"/>
</dbReference>
<protein>
    <submittedName>
        <fullName evidence="2">Uncharacterized protein</fullName>
    </submittedName>
</protein>
<proteinExistence type="predicted"/>
<accession>A0A813Q3U6</accession>
<sequence>MVYSWLNKILAYFSHIKHNRKKQKQKSTPYFIIKNVEKEQLISSYSSIYHIFSPPLKICMLRKIRCRIQPQTSSLSVKPFKQQSIVCLLNESQNCFEKLPYQNKSSINHIKQYPSLIAIDIDNNDLSQEQFSNFHSSREKSKSMKEIQFYRKSIIKLANSDTSQTVSSHYCQYSSFCIQKQKSDSIIYIQQRKHTLNHLYYFNSKQRSFSNYSSHNTNSTTYDSPVLSETIIDTSNSDSEISTLANKKSDKTWRLKIHDDLNKDGSRHFVMHKDSEESIRKRRDNKRMKRSEEKKRKIKEKISKANERWQKYSNIDYELVFFISRYYDQLPLCLNCRNYFTTHQTQFLAEDPRASLDYAADAIIKSSNDKTITMKQAAKARLIKDYDKQTDIIFHLCDSCLTKCEQIQNELKQIRSTQKMSNELNSPNANIMPMLESELHPQQHTPSSPSNIPTFNNQFFPSIISSPLSSSSPPFTTNVVQQEKLISPPFHNTMTDMNQVYMNNLIQYHQIKLEEFYQQSQHIILTQQNYPSTIIDQQQLQQNLQFCIQQMQYHCLEILHLQYPNYALSFPYLPSYNVQNLSYRHQQIEDNSESCSSTTEKSDSSIDNNNKKYCSDEYHINEQSNDDRLTIKTCQGLVEYCNDNDSEEDLKSMLRRFDNREDLIERRREHNANTHSVNDLSERGTYGAPDGAPLLNITVHHRGFYYVSVRINYLRNGLQDEYETDSFFDGTNKVFPLQKNPTDDIKYVRIRFHVSVSDDVFGDFQILDPKGAQLCFVLSGTIFSPVYSICAKGEDYSGK</sequence>
<evidence type="ECO:0000313" key="2">
    <source>
        <dbReference type="EMBL" id="CAF0761572.1"/>
    </source>
</evidence>
<evidence type="ECO:0000313" key="4">
    <source>
        <dbReference type="Proteomes" id="UP000663845"/>
    </source>
</evidence>
<dbReference type="Proteomes" id="UP000663844">
    <property type="component" value="Unassembled WGS sequence"/>
</dbReference>
<dbReference type="EMBL" id="CAJOAZ010000550">
    <property type="protein sequence ID" value="CAF3672724.1"/>
    <property type="molecule type" value="Genomic_DNA"/>
</dbReference>
<dbReference type="AlphaFoldDB" id="A0A813Q3U6"/>
<evidence type="ECO:0000256" key="1">
    <source>
        <dbReference type="SAM" id="MobiDB-lite"/>
    </source>
</evidence>
<name>A0A813Q3U6_9BILA</name>
<reference evidence="2" key="1">
    <citation type="submission" date="2021-02" db="EMBL/GenBank/DDBJ databases">
        <authorList>
            <person name="Nowell W R."/>
        </authorList>
    </citation>
    <scope>NUCLEOTIDE SEQUENCE</scope>
</reference>
<evidence type="ECO:0000313" key="3">
    <source>
        <dbReference type="EMBL" id="CAF3672724.1"/>
    </source>
</evidence>
<organism evidence="2 4">
    <name type="scientific">Adineta steineri</name>
    <dbReference type="NCBI Taxonomy" id="433720"/>
    <lineage>
        <taxon>Eukaryota</taxon>
        <taxon>Metazoa</taxon>
        <taxon>Spiralia</taxon>
        <taxon>Gnathifera</taxon>
        <taxon>Rotifera</taxon>
        <taxon>Eurotatoria</taxon>
        <taxon>Bdelloidea</taxon>
        <taxon>Adinetida</taxon>
        <taxon>Adinetidae</taxon>
        <taxon>Adineta</taxon>
    </lineage>
</organism>
<dbReference type="Proteomes" id="UP000663845">
    <property type="component" value="Unassembled WGS sequence"/>
</dbReference>